<evidence type="ECO:0000259" key="2">
    <source>
        <dbReference type="PROSITE" id="PS51159"/>
    </source>
</evidence>
<dbReference type="GeneID" id="72006861"/>
<reference evidence="3 4" key="1">
    <citation type="journal article" date="2021" name="Environ. Microbiol.">
        <title>Gene family expansions and transcriptome signatures uncover fungal adaptations to wood decay.</title>
        <authorList>
            <person name="Hage H."/>
            <person name="Miyauchi S."/>
            <person name="Viragh M."/>
            <person name="Drula E."/>
            <person name="Min B."/>
            <person name="Chaduli D."/>
            <person name="Navarro D."/>
            <person name="Favel A."/>
            <person name="Norest M."/>
            <person name="Lesage-Meessen L."/>
            <person name="Balint B."/>
            <person name="Merenyi Z."/>
            <person name="de Eugenio L."/>
            <person name="Morin E."/>
            <person name="Martinez A.T."/>
            <person name="Baldrian P."/>
            <person name="Stursova M."/>
            <person name="Martinez M.J."/>
            <person name="Novotny C."/>
            <person name="Magnuson J.K."/>
            <person name="Spatafora J.W."/>
            <person name="Maurice S."/>
            <person name="Pangilinan J."/>
            <person name="Andreopoulos W."/>
            <person name="LaButti K."/>
            <person name="Hundley H."/>
            <person name="Na H."/>
            <person name="Kuo A."/>
            <person name="Barry K."/>
            <person name="Lipzen A."/>
            <person name="Henrissat B."/>
            <person name="Riley R."/>
            <person name="Ahrendt S."/>
            <person name="Nagy L.G."/>
            <person name="Grigoriev I.V."/>
            <person name="Martin F."/>
            <person name="Rosso M.N."/>
        </authorList>
    </citation>
    <scope>NUCLEOTIDE SEQUENCE [LARGE SCALE GENOMIC DNA]</scope>
    <source>
        <strain evidence="3 4">CIRM-BRFM 1785</strain>
    </source>
</reference>
<feature type="compositionally biased region" description="Low complexity" evidence="1">
    <location>
        <begin position="264"/>
        <end position="277"/>
    </location>
</feature>
<feature type="region of interest" description="Disordered" evidence="1">
    <location>
        <begin position="1"/>
        <end position="46"/>
    </location>
</feature>
<dbReference type="InterPro" id="IPR038175">
    <property type="entry name" value="CBM21_dom_sf"/>
</dbReference>
<feature type="compositionally biased region" description="Low complexity" evidence="1">
    <location>
        <begin position="9"/>
        <end position="24"/>
    </location>
</feature>
<dbReference type="InterPro" id="IPR050782">
    <property type="entry name" value="PP1_regulatory_subunit_3"/>
</dbReference>
<proteinExistence type="predicted"/>
<organism evidence="3 4">
    <name type="scientific">Rhodofomes roseus</name>
    <dbReference type="NCBI Taxonomy" id="34475"/>
    <lineage>
        <taxon>Eukaryota</taxon>
        <taxon>Fungi</taxon>
        <taxon>Dikarya</taxon>
        <taxon>Basidiomycota</taxon>
        <taxon>Agaricomycotina</taxon>
        <taxon>Agaricomycetes</taxon>
        <taxon>Polyporales</taxon>
        <taxon>Rhodofomes</taxon>
    </lineage>
</organism>
<dbReference type="RefSeq" id="XP_047773725.1">
    <property type="nucleotide sequence ID" value="XM_047926129.1"/>
</dbReference>
<protein>
    <submittedName>
        <fullName evidence="3">Phosphatase regulatory subunit-domain-containing protein</fullName>
    </submittedName>
</protein>
<evidence type="ECO:0000313" key="4">
    <source>
        <dbReference type="Proteomes" id="UP000814176"/>
    </source>
</evidence>
<accession>A0ABQ8K1P3</accession>
<feature type="compositionally biased region" description="Basic and acidic residues" evidence="1">
    <location>
        <begin position="615"/>
        <end position="629"/>
    </location>
</feature>
<sequence length="814" mass="84735">MPYAVPAESSSSSTTTTTTAPASPRLGGHRRTRSAGHFSDERGPGAFVSLGALPRSHKRAVFHIDINNDDDDDDNAGRAPSLPVTRSYASPLSPTNSLRLSMNTGKFSPTVEPPARIEIPSARVESLAPDSVPFPTSSPLSPTDLPSPFIPTPSFGHSRASSSATGSFSLPRTPSTPIILSNGKPLKPSLKSSSSSPNIADLPRAASKHLRAQSAPSTPAGPKNVHFAEKDLETVRVFSRSGKPASVSKPSGDDTETETEAEGSSMGPNSFPFPSFPANEQLHEMDPNPSRTSTVPAPCPSPYANVHLETLTLPRTRPPTLRGTVIVRNMHFEKRVAVRFTLDDWQTTSEVTCRHVVSLPSLPPPFPQEHRTLGDLAAGIASGQVKADEERPGWDRFSFTIRLEDYEHKLADRTLFLVARYSPGVGGEWWDNNSGQNYKIGFRRASASSHSHNFSSMGFGAIGSGSFGTAIAQQRTFSAPSTLRTTPMTGEQRAADAESLPRARARVYAPGMMRSASNPFPPPSPSFDAPSSAPANVDREKGKESPTSPVQGYIARKLSLSNYVAPGTESMVTPPITPPGSGRMRSASLPTDAGTHADVPEQAPEEKNEEEEKDGEQAGEKEGGEERTSLPKPSFAIIGGQPATTASPAPATSPTSTSAELTKPSLAPLNFRLGTSELGAEMGVGVEGNSAQLLSPPSSPASIMSPLALGLSGLGSGSSNSSGSSTPTHGNSRPSGYSSPSAASPLDSSYAALIRQWCFTGSPSGTPSAATTPMPSTAGFGVSGAGGAGGFGRGYGAGFPGFAVGGMADAGLVG</sequence>
<feature type="compositionally biased region" description="Polar residues" evidence="1">
    <location>
        <begin position="170"/>
        <end position="179"/>
    </location>
</feature>
<feature type="compositionally biased region" description="Low complexity" evidence="1">
    <location>
        <begin position="158"/>
        <end position="169"/>
    </location>
</feature>
<feature type="compositionally biased region" description="Low complexity" evidence="1">
    <location>
        <begin position="642"/>
        <end position="659"/>
    </location>
</feature>
<dbReference type="Gene3D" id="2.60.40.2440">
    <property type="entry name" value="Carbohydrate binding type-21 domain"/>
    <property type="match status" value="1"/>
</dbReference>
<feature type="compositionally biased region" description="Polar residues" evidence="1">
    <location>
        <begin position="87"/>
        <end position="107"/>
    </location>
</feature>
<feature type="compositionally biased region" description="Low complexity" evidence="1">
    <location>
        <begin position="180"/>
        <end position="198"/>
    </location>
</feature>
<feature type="compositionally biased region" description="Low complexity" evidence="1">
    <location>
        <begin position="526"/>
        <end position="536"/>
    </location>
</feature>
<feature type="region of interest" description="Disordered" evidence="1">
    <location>
        <begin position="566"/>
        <end position="663"/>
    </location>
</feature>
<feature type="region of interest" description="Disordered" evidence="1">
    <location>
        <begin position="128"/>
        <end position="295"/>
    </location>
</feature>
<dbReference type="PANTHER" id="PTHR12307">
    <property type="entry name" value="PROTEIN PHOSPHATASE 1 REGULATORY SUBUNIT"/>
    <property type="match status" value="1"/>
</dbReference>
<name>A0ABQ8K1P3_9APHY</name>
<dbReference type="Proteomes" id="UP000814176">
    <property type="component" value="Unassembled WGS sequence"/>
</dbReference>
<evidence type="ECO:0000256" key="1">
    <source>
        <dbReference type="SAM" id="MobiDB-lite"/>
    </source>
</evidence>
<dbReference type="PROSITE" id="PS51159">
    <property type="entry name" value="CBM21"/>
    <property type="match status" value="1"/>
</dbReference>
<feature type="compositionally biased region" description="Low complexity" evidence="1">
    <location>
        <begin position="133"/>
        <end position="147"/>
    </location>
</feature>
<dbReference type="InterPro" id="IPR005036">
    <property type="entry name" value="CBM21_dom"/>
</dbReference>
<feature type="region of interest" description="Disordered" evidence="1">
    <location>
        <begin position="66"/>
        <end position="114"/>
    </location>
</feature>
<gene>
    <name evidence="3" type="ORF">C8Q71DRAFT_817410</name>
</gene>
<dbReference type="PANTHER" id="PTHR12307:SF36">
    <property type="entry name" value="GLYCOGEN-BINDING SUBUNIT 76A"/>
    <property type="match status" value="1"/>
</dbReference>
<keyword evidence="4" id="KW-1185">Reference proteome</keyword>
<feature type="non-terminal residue" evidence="3">
    <location>
        <position position="814"/>
    </location>
</feature>
<evidence type="ECO:0000313" key="3">
    <source>
        <dbReference type="EMBL" id="KAH9830421.1"/>
    </source>
</evidence>
<feature type="domain" description="CBM21" evidence="2">
    <location>
        <begin position="300"/>
        <end position="441"/>
    </location>
</feature>
<dbReference type="Pfam" id="PF03370">
    <property type="entry name" value="CBM_21"/>
    <property type="match status" value="1"/>
</dbReference>
<feature type="region of interest" description="Disordered" evidence="1">
    <location>
        <begin position="714"/>
        <end position="741"/>
    </location>
</feature>
<comment type="caution">
    <text evidence="3">The sequence shown here is derived from an EMBL/GenBank/DDBJ whole genome shotgun (WGS) entry which is preliminary data.</text>
</comment>
<feature type="region of interest" description="Disordered" evidence="1">
    <location>
        <begin position="512"/>
        <end position="553"/>
    </location>
</feature>
<dbReference type="EMBL" id="JADCUA010000031">
    <property type="protein sequence ID" value="KAH9830421.1"/>
    <property type="molecule type" value="Genomic_DNA"/>
</dbReference>